<dbReference type="Pfam" id="PF01657">
    <property type="entry name" value="Stress-antifung"/>
    <property type="match status" value="2"/>
</dbReference>
<sequence length="282" mass="31189">MSSCFTISLPLLFFFLNFVYTESAPKFLWHYCPNTTLFSPNSTYQSNLNTLLSSLSSAAADGADGFANATVSQNPPDQVHGLFLCRGDVDIATCGDCVATGKQDILQRCPNRRVSVIWYDECMLRYSHGSIYSVMEQVPSFTKFQTRNITNPTQFMRVLGETMDDVTARASVGKSGKKVAVMEANFTSLQKLYTLAQCTPDLIVSECNTCLRAAIAGLPQGKQGGRMFTPSCSMRFEMYPFYNASAIAALVPPPPYLRSPPAPVTRRKGTCLLLLFVFCYIR</sequence>
<gene>
    <name evidence="5" type="ORF">ACJRO7_020820</name>
</gene>
<keyword evidence="1 3" id="KW-0732">Signal</keyword>
<accession>A0ABD3KHS0</accession>
<organism evidence="5 6">
    <name type="scientific">Eucalyptus globulus</name>
    <name type="common">Tasmanian blue gum</name>
    <dbReference type="NCBI Taxonomy" id="34317"/>
    <lineage>
        <taxon>Eukaryota</taxon>
        <taxon>Viridiplantae</taxon>
        <taxon>Streptophyta</taxon>
        <taxon>Embryophyta</taxon>
        <taxon>Tracheophyta</taxon>
        <taxon>Spermatophyta</taxon>
        <taxon>Magnoliopsida</taxon>
        <taxon>eudicotyledons</taxon>
        <taxon>Gunneridae</taxon>
        <taxon>Pentapetalae</taxon>
        <taxon>rosids</taxon>
        <taxon>malvids</taxon>
        <taxon>Myrtales</taxon>
        <taxon>Myrtaceae</taxon>
        <taxon>Myrtoideae</taxon>
        <taxon>Eucalypteae</taxon>
        <taxon>Eucalyptus</taxon>
    </lineage>
</organism>
<dbReference type="CDD" id="cd23509">
    <property type="entry name" value="Gnk2-like"/>
    <property type="match status" value="2"/>
</dbReference>
<evidence type="ECO:0000256" key="1">
    <source>
        <dbReference type="ARBA" id="ARBA00022729"/>
    </source>
</evidence>
<feature type="domain" description="Gnk2-homologous" evidence="4">
    <location>
        <begin position="137"/>
        <end position="241"/>
    </location>
</feature>
<dbReference type="EMBL" id="JBJKBG010000005">
    <property type="protein sequence ID" value="KAL3739459.1"/>
    <property type="molecule type" value="Genomic_DNA"/>
</dbReference>
<dbReference type="InterPro" id="IPR002902">
    <property type="entry name" value="GNK2"/>
</dbReference>
<dbReference type="PANTHER" id="PTHR32099">
    <property type="entry name" value="CYSTEINE-RICH REPEAT SECRETORY PROTEIN"/>
    <property type="match status" value="1"/>
</dbReference>
<dbReference type="PANTHER" id="PTHR32099:SF105">
    <property type="entry name" value="CYSTEINE-RICH REPEAT SECRETORY PROTEIN 1"/>
    <property type="match status" value="1"/>
</dbReference>
<comment type="caution">
    <text evidence="5">The sequence shown here is derived from an EMBL/GenBank/DDBJ whole genome shotgun (WGS) entry which is preliminary data.</text>
</comment>
<feature type="domain" description="Gnk2-homologous" evidence="4">
    <location>
        <begin position="26"/>
        <end position="131"/>
    </location>
</feature>
<dbReference type="Proteomes" id="UP001634007">
    <property type="component" value="Unassembled WGS sequence"/>
</dbReference>
<proteinExistence type="predicted"/>
<name>A0ABD3KHS0_EUCGL</name>
<dbReference type="InterPro" id="IPR038408">
    <property type="entry name" value="GNK2_sf"/>
</dbReference>
<feature type="signal peptide" evidence="3">
    <location>
        <begin position="1"/>
        <end position="23"/>
    </location>
</feature>
<keyword evidence="6" id="KW-1185">Reference proteome</keyword>
<dbReference type="FunFam" id="3.30.430.20:FF:000003">
    <property type="entry name" value="Cysteine-rich RLK (RECEPTOR-like protein kinase) 10"/>
    <property type="match status" value="1"/>
</dbReference>
<evidence type="ECO:0000256" key="2">
    <source>
        <dbReference type="ARBA" id="ARBA00022737"/>
    </source>
</evidence>
<protein>
    <recommendedName>
        <fullName evidence="4">Gnk2-homologous domain-containing protein</fullName>
    </recommendedName>
</protein>
<reference evidence="5 6" key="1">
    <citation type="submission" date="2024-11" db="EMBL/GenBank/DDBJ databases">
        <title>Chromosome-level genome assembly of Eucalyptus globulus Labill. provides insights into its genome evolution.</title>
        <authorList>
            <person name="Li X."/>
        </authorList>
    </citation>
    <scope>NUCLEOTIDE SEQUENCE [LARGE SCALE GENOMIC DNA]</scope>
    <source>
        <strain evidence="5">CL2024</strain>
        <tissue evidence="5">Fresh tender leaves</tissue>
    </source>
</reference>
<evidence type="ECO:0000259" key="4">
    <source>
        <dbReference type="PROSITE" id="PS51473"/>
    </source>
</evidence>
<evidence type="ECO:0000313" key="5">
    <source>
        <dbReference type="EMBL" id="KAL3739459.1"/>
    </source>
</evidence>
<dbReference type="PROSITE" id="PS51473">
    <property type="entry name" value="GNK2"/>
    <property type="match status" value="2"/>
</dbReference>
<dbReference type="FunFam" id="3.30.430.20:FF:000002">
    <property type="entry name" value="Cysteine-rich receptor-like protein kinase 10"/>
    <property type="match status" value="1"/>
</dbReference>
<keyword evidence="2" id="KW-0677">Repeat</keyword>
<dbReference type="AlphaFoldDB" id="A0ABD3KHS0"/>
<dbReference type="Gene3D" id="3.30.430.20">
    <property type="entry name" value="Gnk2 domain, C-X8-C-X2-C motif"/>
    <property type="match status" value="2"/>
</dbReference>
<feature type="chain" id="PRO_5044827512" description="Gnk2-homologous domain-containing protein" evidence="3">
    <location>
        <begin position="24"/>
        <end position="282"/>
    </location>
</feature>
<evidence type="ECO:0000256" key="3">
    <source>
        <dbReference type="SAM" id="SignalP"/>
    </source>
</evidence>
<evidence type="ECO:0000313" key="6">
    <source>
        <dbReference type="Proteomes" id="UP001634007"/>
    </source>
</evidence>